<feature type="region of interest" description="Disordered" evidence="2">
    <location>
        <begin position="1"/>
        <end position="25"/>
    </location>
</feature>
<evidence type="ECO:0000259" key="3">
    <source>
        <dbReference type="Pfam" id="PF02617"/>
    </source>
</evidence>
<dbReference type="InterPro" id="IPR014719">
    <property type="entry name" value="Ribosomal_bL12_C/ClpS-like"/>
</dbReference>
<dbReference type="GO" id="GO:0006508">
    <property type="term" value="P:proteolysis"/>
    <property type="evidence" value="ECO:0007669"/>
    <property type="project" value="UniProtKB-UniRule"/>
</dbReference>
<dbReference type="Pfam" id="PF02617">
    <property type="entry name" value="ClpS"/>
    <property type="match status" value="1"/>
</dbReference>
<dbReference type="OrthoDB" id="9796121at2"/>
<accession>A0A2T5IYR8</accession>
<gene>
    <name evidence="1" type="primary">clpS</name>
    <name evidence="4" type="ORF">C8N29_10839</name>
</gene>
<protein>
    <recommendedName>
        <fullName evidence="1">ATP-dependent Clp protease adapter protein ClpS</fullName>
    </recommendedName>
</protein>
<dbReference type="Gene3D" id="3.30.1390.10">
    <property type="match status" value="1"/>
</dbReference>
<dbReference type="PANTHER" id="PTHR33473:SF19">
    <property type="entry name" value="ATP-DEPENDENT CLP PROTEASE ADAPTER PROTEIN CLPS"/>
    <property type="match status" value="1"/>
</dbReference>
<dbReference type="RefSeq" id="WP_107865800.1">
    <property type="nucleotide sequence ID" value="NZ_QAON01000008.1"/>
</dbReference>
<evidence type="ECO:0000256" key="1">
    <source>
        <dbReference type="HAMAP-Rule" id="MF_00302"/>
    </source>
</evidence>
<comment type="similarity">
    <text evidence="1">Belongs to the ClpS family.</text>
</comment>
<dbReference type="NCBIfam" id="NF000672">
    <property type="entry name" value="PRK00033.1-5"/>
    <property type="match status" value="1"/>
</dbReference>
<sequence>MSKIRDYQLTSNQMSDHQDDEGQHGVLLETAKPQLKKPFFYQVVVLNDDYTPMDFVVEVLEQFFGMNIEKATQIMLAIHHEGKAVAGVYPKDIAETKAQQVIDFARAHEHPLMCLVEQKSD</sequence>
<dbReference type="PANTHER" id="PTHR33473">
    <property type="entry name" value="ATP-DEPENDENT CLP PROTEASE ADAPTER PROTEIN CLPS1, CHLOROPLASTIC"/>
    <property type="match status" value="1"/>
</dbReference>
<organism evidence="4 5">
    <name type="scientific">Agitococcus lubricus</name>
    <dbReference type="NCBI Taxonomy" id="1077255"/>
    <lineage>
        <taxon>Bacteria</taxon>
        <taxon>Pseudomonadati</taxon>
        <taxon>Pseudomonadota</taxon>
        <taxon>Gammaproteobacteria</taxon>
        <taxon>Moraxellales</taxon>
        <taxon>Moraxellaceae</taxon>
        <taxon>Agitococcus</taxon>
    </lineage>
</organism>
<dbReference type="FunFam" id="3.30.1390.10:FF:000002">
    <property type="entry name" value="ATP-dependent Clp protease adapter protein ClpS"/>
    <property type="match status" value="1"/>
</dbReference>
<comment type="caution">
    <text evidence="4">The sequence shown here is derived from an EMBL/GenBank/DDBJ whole genome shotgun (WGS) entry which is preliminary data.</text>
</comment>
<dbReference type="InterPro" id="IPR022935">
    <property type="entry name" value="ClpS"/>
</dbReference>
<name>A0A2T5IYR8_9GAMM</name>
<keyword evidence="4" id="KW-0378">Hydrolase</keyword>
<dbReference type="HAMAP" id="MF_00302">
    <property type="entry name" value="ClpS"/>
    <property type="match status" value="1"/>
</dbReference>
<proteinExistence type="inferred from homology"/>
<comment type="function">
    <text evidence="1">Involved in the modulation of the specificity of the ClpAP-mediated ATP-dependent protein degradation.</text>
</comment>
<dbReference type="Proteomes" id="UP000244223">
    <property type="component" value="Unassembled WGS sequence"/>
</dbReference>
<dbReference type="GO" id="GO:0008233">
    <property type="term" value="F:peptidase activity"/>
    <property type="evidence" value="ECO:0007669"/>
    <property type="project" value="UniProtKB-KW"/>
</dbReference>
<comment type="subunit">
    <text evidence="1">Binds to the N-terminal domain of the chaperone ClpA.</text>
</comment>
<dbReference type="EMBL" id="QAON01000008">
    <property type="protein sequence ID" value="PTQ89158.1"/>
    <property type="molecule type" value="Genomic_DNA"/>
</dbReference>
<feature type="domain" description="Adaptor protein ClpS core" evidence="3">
    <location>
        <begin position="37"/>
        <end position="114"/>
    </location>
</feature>
<dbReference type="GO" id="GO:0030163">
    <property type="term" value="P:protein catabolic process"/>
    <property type="evidence" value="ECO:0007669"/>
    <property type="project" value="InterPro"/>
</dbReference>
<dbReference type="AlphaFoldDB" id="A0A2T5IYR8"/>
<dbReference type="InterPro" id="IPR003769">
    <property type="entry name" value="ClpS_core"/>
</dbReference>
<keyword evidence="5" id="KW-1185">Reference proteome</keyword>
<reference evidence="4 5" key="1">
    <citation type="submission" date="2018-04" db="EMBL/GenBank/DDBJ databases">
        <title>Genomic Encyclopedia of Archaeal and Bacterial Type Strains, Phase II (KMG-II): from individual species to whole genera.</title>
        <authorList>
            <person name="Goeker M."/>
        </authorList>
    </citation>
    <scope>NUCLEOTIDE SEQUENCE [LARGE SCALE GENOMIC DNA]</scope>
    <source>
        <strain evidence="4 5">DSM 5822</strain>
    </source>
</reference>
<evidence type="ECO:0000313" key="4">
    <source>
        <dbReference type="EMBL" id="PTQ89158.1"/>
    </source>
</evidence>
<keyword evidence="4" id="KW-0645">Protease</keyword>
<evidence type="ECO:0000256" key="2">
    <source>
        <dbReference type="SAM" id="MobiDB-lite"/>
    </source>
</evidence>
<dbReference type="SUPFAM" id="SSF54736">
    <property type="entry name" value="ClpS-like"/>
    <property type="match status" value="1"/>
</dbReference>
<evidence type="ECO:0000313" key="5">
    <source>
        <dbReference type="Proteomes" id="UP000244223"/>
    </source>
</evidence>